<feature type="binding site" evidence="12">
    <location>
        <position position="23"/>
    </location>
    <ligand>
        <name>Mg(2+)</name>
        <dbReference type="ChEBI" id="CHEBI:18420"/>
    </ligand>
</feature>
<feature type="binding site" evidence="12">
    <location>
        <position position="137"/>
    </location>
    <ligand>
        <name>CTP</name>
        <dbReference type="ChEBI" id="CHEBI:37563"/>
    </ligand>
</feature>
<comment type="catalytic activity">
    <reaction evidence="12">
        <text>a tRNA precursor + 2 CTP + ATP = a tRNA with a 3' CCA end + 3 diphosphate</text>
        <dbReference type="Rhea" id="RHEA:14433"/>
        <dbReference type="Rhea" id="RHEA-COMP:10465"/>
        <dbReference type="Rhea" id="RHEA-COMP:10468"/>
        <dbReference type="ChEBI" id="CHEBI:30616"/>
        <dbReference type="ChEBI" id="CHEBI:33019"/>
        <dbReference type="ChEBI" id="CHEBI:37563"/>
        <dbReference type="ChEBI" id="CHEBI:74896"/>
        <dbReference type="ChEBI" id="CHEBI:83071"/>
        <dbReference type="EC" id="2.7.7.72"/>
    </reaction>
</comment>
<evidence type="ECO:0000313" key="14">
    <source>
        <dbReference type="EMBL" id="PWQ92352.1"/>
    </source>
</evidence>
<dbReference type="GO" id="GO:0042245">
    <property type="term" value="P:RNA repair"/>
    <property type="evidence" value="ECO:0007669"/>
    <property type="project" value="UniProtKB-KW"/>
</dbReference>
<name>A0A317C888_9GAMM</name>
<evidence type="ECO:0000256" key="6">
    <source>
        <dbReference type="ARBA" id="ARBA00022741"/>
    </source>
</evidence>
<dbReference type="RefSeq" id="WP_109839745.1">
    <property type="nucleotide sequence ID" value="NZ_QGKM01000095.1"/>
</dbReference>
<comment type="cofactor">
    <cofactor evidence="12">
        <name>Mg(2+)</name>
        <dbReference type="ChEBI" id="CHEBI:18420"/>
    </cofactor>
    <text evidence="12">Magnesium is required for nucleotidyltransferase activity.</text>
</comment>
<sequence length="414" mass="47207">MNVYLVGGAVRDRLLGLSVKDRDWVVVGTSPKQMLAAGYHSVGKDFPVFLHPDSHEEYALARTERKTKAGYHGFEFDTAADVTLEQDLERRDLTINAIAEDTDGSLVDPFNGQQDLQNRVLRHVSHAFAEDPVRILRIARFLARFHRLGFTIADETMTLMSDMVKAGEVDALVPERVWQETAKALSEPNPEQFILALRECGALKILFPEIDRLFGVPQVKVYHPEVDTGIHVMMVLQQCCLMTDDPVTRFAALTHDLGKGITKADILPHHYGHEEDGVPLVTELCNRLKVPNEYRQLAELTCRYHTHIHRAFEVKPKTLLKVLTVSDAYRRPERFKQFLQACKADSRGRPTFEDRAYLQADFYEKLLEATKAIPVKPIVEKGFKGEQVKEELRRQRLRVIAQLRKENQGPEGVY</sequence>
<dbReference type="GO" id="GO:0001680">
    <property type="term" value="P:tRNA 3'-terminal CCA addition"/>
    <property type="evidence" value="ECO:0007669"/>
    <property type="project" value="UniProtKB-UniRule"/>
</dbReference>
<keyword evidence="10 12" id="KW-0460">Magnesium</keyword>
<keyword evidence="4 12" id="KW-0548">Nucleotidyltransferase</keyword>
<dbReference type="Gene3D" id="3.30.460.10">
    <property type="entry name" value="Beta Polymerase, domain 2"/>
    <property type="match status" value="1"/>
</dbReference>
<keyword evidence="11 12" id="KW-0694">RNA-binding</keyword>
<dbReference type="Pfam" id="PF12627">
    <property type="entry name" value="PolyA_pol_RNAbd"/>
    <property type="match status" value="1"/>
</dbReference>
<evidence type="ECO:0000259" key="13">
    <source>
        <dbReference type="PROSITE" id="PS51831"/>
    </source>
</evidence>
<keyword evidence="15" id="KW-1185">Reference proteome</keyword>
<feature type="binding site" evidence="12">
    <location>
        <position position="140"/>
    </location>
    <ligand>
        <name>ATP</name>
        <dbReference type="ChEBI" id="CHEBI:30616"/>
    </ligand>
</feature>
<evidence type="ECO:0000256" key="8">
    <source>
        <dbReference type="ARBA" id="ARBA00022801"/>
    </source>
</evidence>
<dbReference type="GO" id="GO:0000049">
    <property type="term" value="F:tRNA binding"/>
    <property type="evidence" value="ECO:0007669"/>
    <property type="project" value="UniProtKB-UniRule"/>
</dbReference>
<dbReference type="PANTHER" id="PTHR47545:SF1">
    <property type="entry name" value="MULTIFUNCTIONAL CCA PROTEIN"/>
    <property type="match status" value="1"/>
</dbReference>
<dbReference type="InterPro" id="IPR006674">
    <property type="entry name" value="HD_domain"/>
</dbReference>
<dbReference type="AlphaFoldDB" id="A0A317C888"/>
<keyword evidence="2 12" id="KW-0808">Transferase</keyword>
<feature type="binding site" evidence="12">
    <location>
        <position position="91"/>
    </location>
    <ligand>
        <name>ATP</name>
        <dbReference type="ChEBI" id="CHEBI:30616"/>
    </ligand>
</feature>
<dbReference type="HAMAP" id="MF_01262">
    <property type="entry name" value="CCA_bact_type2"/>
    <property type="match status" value="1"/>
</dbReference>
<dbReference type="EC" id="3.1.4.-" evidence="12"/>
<comment type="cofactor">
    <cofactor evidence="12">
        <name>Ni(2+)</name>
        <dbReference type="ChEBI" id="CHEBI:49786"/>
    </cofactor>
    <text evidence="12">Nickel for phosphatase activity.</text>
</comment>
<evidence type="ECO:0000313" key="15">
    <source>
        <dbReference type="Proteomes" id="UP000245539"/>
    </source>
</evidence>
<feature type="binding site" evidence="12">
    <location>
        <position position="137"/>
    </location>
    <ligand>
        <name>ATP</name>
        <dbReference type="ChEBI" id="CHEBI:30616"/>
    </ligand>
</feature>
<evidence type="ECO:0000256" key="5">
    <source>
        <dbReference type="ARBA" id="ARBA00022723"/>
    </source>
</evidence>
<evidence type="ECO:0000256" key="1">
    <source>
        <dbReference type="ARBA" id="ARBA00022596"/>
    </source>
</evidence>
<keyword evidence="8 12" id="KW-0378">Hydrolase</keyword>
<dbReference type="Pfam" id="PF01966">
    <property type="entry name" value="HD"/>
    <property type="match status" value="1"/>
</dbReference>
<dbReference type="PANTHER" id="PTHR47545">
    <property type="entry name" value="MULTIFUNCTIONAL CCA PROTEIN"/>
    <property type="match status" value="1"/>
</dbReference>
<evidence type="ECO:0000256" key="3">
    <source>
        <dbReference type="ARBA" id="ARBA00022694"/>
    </source>
</evidence>
<protein>
    <recommendedName>
        <fullName evidence="12">Multifunctional CCA protein</fullName>
    </recommendedName>
    <domain>
        <recommendedName>
            <fullName evidence="12">CCA-adding enzyme</fullName>
            <ecNumber evidence="12">2.7.7.72</ecNumber>
        </recommendedName>
        <alternativeName>
            <fullName evidence="12">CCA tRNA nucleotidyltransferase</fullName>
        </alternativeName>
        <alternativeName>
            <fullName evidence="12">tRNA CCA-pyrophosphorylase</fullName>
        </alternativeName>
        <alternativeName>
            <fullName evidence="12">tRNA adenylyl-/cytidylyl-transferase</fullName>
        </alternativeName>
        <alternativeName>
            <fullName evidence="12">tRNA nucleotidyltransferase</fullName>
        </alternativeName>
        <alternativeName>
            <fullName evidence="12">tRNA-NT</fullName>
        </alternativeName>
    </domain>
    <domain>
        <recommendedName>
            <fullName evidence="12">2'-nucleotidase</fullName>
            <ecNumber evidence="12">3.1.3.-</ecNumber>
        </recommendedName>
    </domain>
    <domain>
        <recommendedName>
            <fullName evidence="12">2',3'-cyclic phosphodiesterase</fullName>
            <ecNumber evidence="12">3.1.4.-</ecNumber>
        </recommendedName>
    </domain>
    <domain>
        <recommendedName>
            <fullName evidence="12">Phosphatase</fullName>
        </recommendedName>
    </domain>
</protein>
<dbReference type="GO" id="GO:0016791">
    <property type="term" value="F:phosphatase activity"/>
    <property type="evidence" value="ECO:0007669"/>
    <property type="project" value="UniProtKB-UniRule"/>
</dbReference>
<dbReference type="EC" id="3.1.3.-" evidence="12"/>
<dbReference type="EMBL" id="QGKM01000095">
    <property type="protein sequence ID" value="PWQ92352.1"/>
    <property type="molecule type" value="Genomic_DNA"/>
</dbReference>
<keyword evidence="5 12" id="KW-0479">Metal-binding</keyword>
<dbReference type="SUPFAM" id="SSF81891">
    <property type="entry name" value="Poly A polymerase C-terminal region-like"/>
    <property type="match status" value="1"/>
</dbReference>
<dbReference type="InterPro" id="IPR002646">
    <property type="entry name" value="PolA_pol_head_dom"/>
</dbReference>
<keyword evidence="6 12" id="KW-0547">Nucleotide-binding</keyword>
<dbReference type="PIRSF" id="PIRSF000813">
    <property type="entry name" value="CCA_bact"/>
    <property type="match status" value="1"/>
</dbReference>
<dbReference type="Gene3D" id="1.10.3090.10">
    <property type="entry name" value="cca-adding enzyme, domain 2"/>
    <property type="match status" value="1"/>
</dbReference>
<feature type="binding site" evidence="12">
    <location>
        <position position="11"/>
    </location>
    <ligand>
        <name>CTP</name>
        <dbReference type="ChEBI" id="CHEBI:37563"/>
    </ligand>
</feature>
<evidence type="ECO:0000256" key="2">
    <source>
        <dbReference type="ARBA" id="ARBA00022679"/>
    </source>
</evidence>
<feature type="binding site" evidence="12">
    <location>
        <position position="8"/>
    </location>
    <ligand>
        <name>ATP</name>
        <dbReference type="ChEBI" id="CHEBI:30616"/>
    </ligand>
</feature>
<dbReference type="GO" id="GO:0004810">
    <property type="term" value="F:CCA tRNA nucleotidyltransferase activity"/>
    <property type="evidence" value="ECO:0007669"/>
    <property type="project" value="UniProtKB-UniRule"/>
</dbReference>
<dbReference type="CDD" id="cd00077">
    <property type="entry name" value="HDc"/>
    <property type="match status" value="1"/>
</dbReference>
<proteinExistence type="inferred from homology"/>
<dbReference type="GO" id="GO:0000287">
    <property type="term" value="F:magnesium ion binding"/>
    <property type="evidence" value="ECO:0007669"/>
    <property type="project" value="UniProtKB-UniRule"/>
</dbReference>
<dbReference type="Proteomes" id="UP000245539">
    <property type="component" value="Unassembled WGS sequence"/>
</dbReference>
<dbReference type="GO" id="GO:0004112">
    <property type="term" value="F:cyclic-nucleotide phosphodiesterase activity"/>
    <property type="evidence" value="ECO:0007669"/>
    <property type="project" value="UniProtKB-UniRule"/>
</dbReference>
<evidence type="ECO:0000256" key="4">
    <source>
        <dbReference type="ARBA" id="ARBA00022695"/>
    </source>
</evidence>
<comment type="subunit">
    <text evidence="12">Monomer. Can also form homodimers and oligomers.</text>
</comment>
<dbReference type="InterPro" id="IPR003607">
    <property type="entry name" value="HD/PDEase_dom"/>
</dbReference>
<organism evidence="14 15">
    <name type="scientific">Leucothrix pacifica</name>
    <dbReference type="NCBI Taxonomy" id="1247513"/>
    <lineage>
        <taxon>Bacteria</taxon>
        <taxon>Pseudomonadati</taxon>
        <taxon>Pseudomonadota</taxon>
        <taxon>Gammaproteobacteria</taxon>
        <taxon>Thiotrichales</taxon>
        <taxon>Thiotrichaceae</taxon>
        <taxon>Leucothrix</taxon>
    </lineage>
</organism>
<feature type="domain" description="HD" evidence="13">
    <location>
        <begin position="228"/>
        <end position="329"/>
    </location>
</feature>
<accession>A0A317C888</accession>
<dbReference type="GO" id="GO:0160016">
    <property type="term" value="F:CCACCA tRNA nucleotidyltransferase activity"/>
    <property type="evidence" value="ECO:0007669"/>
    <property type="project" value="RHEA"/>
</dbReference>
<keyword evidence="9 12" id="KW-0067">ATP-binding</keyword>
<evidence type="ECO:0000256" key="10">
    <source>
        <dbReference type="ARBA" id="ARBA00022842"/>
    </source>
</evidence>
<gene>
    <name evidence="12" type="primary">cca</name>
    <name evidence="14" type="ORF">DKW60_21650</name>
</gene>
<comment type="similarity">
    <text evidence="12">Belongs to the tRNA nucleotidyltransferase/poly(A) polymerase family. Bacterial CCA-adding enzyme type 1 subfamily.</text>
</comment>
<dbReference type="Pfam" id="PF01743">
    <property type="entry name" value="PolyA_pol"/>
    <property type="match status" value="1"/>
</dbReference>
<dbReference type="NCBIfam" id="NF008137">
    <property type="entry name" value="PRK10885.1"/>
    <property type="match status" value="1"/>
</dbReference>
<feature type="binding site" evidence="12">
    <location>
        <position position="21"/>
    </location>
    <ligand>
        <name>Mg(2+)</name>
        <dbReference type="ChEBI" id="CHEBI:18420"/>
    </ligand>
</feature>
<dbReference type="OrthoDB" id="9805698at2"/>
<evidence type="ECO:0000256" key="7">
    <source>
        <dbReference type="ARBA" id="ARBA00022800"/>
    </source>
</evidence>
<dbReference type="GO" id="GO:0005524">
    <property type="term" value="F:ATP binding"/>
    <property type="evidence" value="ECO:0007669"/>
    <property type="project" value="UniProtKB-UniRule"/>
</dbReference>
<keyword evidence="1 12" id="KW-0533">Nickel</keyword>
<dbReference type="CDD" id="cd05398">
    <property type="entry name" value="NT_ClassII-CCAase"/>
    <property type="match status" value="1"/>
</dbReference>
<feature type="binding site" evidence="12">
    <location>
        <position position="11"/>
    </location>
    <ligand>
        <name>ATP</name>
        <dbReference type="ChEBI" id="CHEBI:30616"/>
    </ligand>
</feature>
<feature type="binding site" evidence="12">
    <location>
        <position position="91"/>
    </location>
    <ligand>
        <name>CTP</name>
        <dbReference type="ChEBI" id="CHEBI:37563"/>
    </ligand>
</feature>
<keyword evidence="7 12" id="KW-0692">RNA repair</keyword>
<comment type="caution">
    <text evidence="14">The sequence shown here is derived from an EMBL/GenBank/DDBJ whole genome shotgun (WGS) entry which is preliminary data.</text>
</comment>
<dbReference type="InterPro" id="IPR012006">
    <property type="entry name" value="CCA_bact"/>
</dbReference>
<dbReference type="PROSITE" id="PS51831">
    <property type="entry name" value="HD"/>
    <property type="match status" value="1"/>
</dbReference>
<dbReference type="InterPro" id="IPR032828">
    <property type="entry name" value="PolyA_RNA-bd"/>
</dbReference>
<keyword evidence="3 12" id="KW-0819">tRNA processing</keyword>
<dbReference type="InterPro" id="IPR050124">
    <property type="entry name" value="tRNA_CCA-adding_enzyme"/>
</dbReference>
<keyword evidence="12" id="KW-0511">Multifunctional enzyme</keyword>
<comment type="function">
    <text evidence="12">Catalyzes the addition and repair of the essential 3'-terminal CCA sequence in tRNAs without using a nucleic acid template. Adds these three nucleotides in the order of C, C, and A to the tRNA nucleotide-73, using CTP and ATP as substrates and producing inorganic pyrophosphate. tRNA 3'-terminal CCA addition is required both for tRNA processing and repair. Also involved in tRNA surveillance by mediating tandem CCA addition to generate a CCACCA at the 3' terminus of unstable tRNAs. While stable tRNAs receive only 3'-terminal CCA, unstable tRNAs are marked with CCACCA and rapidly degraded.</text>
</comment>
<feature type="binding site" evidence="12">
    <location>
        <position position="8"/>
    </location>
    <ligand>
        <name>CTP</name>
        <dbReference type="ChEBI" id="CHEBI:37563"/>
    </ligand>
</feature>
<dbReference type="InterPro" id="IPR043519">
    <property type="entry name" value="NT_sf"/>
</dbReference>
<evidence type="ECO:0000256" key="12">
    <source>
        <dbReference type="HAMAP-Rule" id="MF_01261"/>
    </source>
</evidence>
<reference evidence="14 15" key="1">
    <citation type="submission" date="2018-05" db="EMBL/GenBank/DDBJ databases">
        <title>Leucothrix arctica sp. nov., isolated from Arctic seawater.</title>
        <authorList>
            <person name="Choi A."/>
            <person name="Baek K."/>
        </authorList>
    </citation>
    <scope>NUCLEOTIDE SEQUENCE [LARGE SCALE GENOMIC DNA]</scope>
    <source>
        <strain evidence="14 15">JCM 18388</strain>
    </source>
</reference>
<evidence type="ECO:0000256" key="11">
    <source>
        <dbReference type="ARBA" id="ARBA00022884"/>
    </source>
</evidence>
<feature type="binding site" evidence="12">
    <location>
        <position position="140"/>
    </location>
    <ligand>
        <name>CTP</name>
        <dbReference type="ChEBI" id="CHEBI:37563"/>
    </ligand>
</feature>
<comment type="catalytic activity">
    <reaction evidence="12">
        <text>a tRNA with a 3' CCA end + 2 CTP + ATP = a tRNA with a 3' CCACCA end + 3 diphosphate</text>
        <dbReference type="Rhea" id="RHEA:76235"/>
        <dbReference type="Rhea" id="RHEA-COMP:10468"/>
        <dbReference type="Rhea" id="RHEA-COMP:18655"/>
        <dbReference type="ChEBI" id="CHEBI:30616"/>
        <dbReference type="ChEBI" id="CHEBI:33019"/>
        <dbReference type="ChEBI" id="CHEBI:37563"/>
        <dbReference type="ChEBI" id="CHEBI:83071"/>
        <dbReference type="ChEBI" id="CHEBI:195187"/>
    </reaction>
</comment>
<evidence type="ECO:0000256" key="9">
    <source>
        <dbReference type="ARBA" id="ARBA00022840"/>
    </source>
</evidence>
<dbReference type="HAMAP" id="MF_01261">
    <property type="entry name" value="CCA_bact_type1"/>
    <property type="match status" value="1"/>
</dbReference>
<comment type="domain">
    <text evidence="12">Comprises two domains: an N-terminal domain containing the nucleotidyltransferase activity and a C-terminal HD domain associated with both phosphodiesterase and phosphatase activities.</text>
</comment>
<comment type="miscellaneous">
    <text evidence="12">A single active site specifically recognizes both ATP and CTP and is responsible for their addition.</text>
</comment>
<dbReference type="EC" id="2.7.7.72" evidence="12"/>
<dbReference type="SUPFAM" id="SSF81301">
    <property type="entry name" value="Nucleotidyltransferase"/>
    <property type="match status" value="1"/>
</dbReference>